<dbReference type="InterPro" id="IPR037321">
    <property type="entry name" value="KIN17-like"/>
</dbReference>
<gene>
    <name evidence="3" type="ORF">GOP47_0008910</name>
</gene>
<feature type="compositionally biased region" description="Pro residues" evidence="1">
    <location>
        <begin position="69"/>
        <end position="80"/>
    </location>
</feature>
<protein>
    <recommendedName>
        <fullName evidence="2">Kin17 KOW domain-containing protein</fullName>
    </recommendedName>
</protein>
<accession>A0A9D4UZ78</accession>
<evidence type="ECO:0000256" key="1">
    <source>
        <dbReference type="SAM" id="MobiDB-lite"/>
    </source>
</evidence>
<dbReference type="InterPro" id="IPR014722">
    <property type="entry name" value="Rib_uL2_dom2"/>
</dbReference>
<dbReference type="PANTHER" id="PTHR12805">
    <property type="entry name" value="KIN17 KIN, ANTIGENIC DETERMINANT OF RECA PROTEIN HOMOLOG"/>
    <property type="match status" value="1"/>
</dbReference>
<proteinExistence type="predicted"/>
<dbReference type="GO" id="GO:0005634">
    <property type="term" value="C:nucleus"/>
    <property type="evidence" value="ECO:0007669"/>
    <property type="project" value="TreeGrafter"/>
</dbReference>
<evidence type="ECO:0000259" key="2">
    <source>
        <dbReference type="Pfam" id="PF25092"/>
    </source>
</evidence>
<dbReference type="Gene3D" id="2.30.30.30">
    <property type="match status" value="1"/>
</dbReference>
<dbReference type="GO" id="GO:0006974">
    <property type="term" value="P:DNA damage response"/>
    <property type="evidence" value="ECO:0007669"/>
    <property type="project" value="TreeGrafter"/>
</dbReference>
<evidence type="ECO:0000313" key="4">
    <source>
        <dbReference type="Proteomes" id="UP000886520"/>
    </source>
</evidence>
<dbReference type="GO" id="GO:0006260">
    <property type="term" value="P:DNA replication"/>
    <property type="evidence" value="ECO:0007669"/>
    <property type="project" value="TreeGrafter"/>
</dbReference>
<feature type="domain" description="Kin17 KOW" evidence="2">
    <location>
        <begin position="181"/>
        <end position="229"/>
    </location>
</feature>
<dbReference type="InterPro" id="IPR041995">
    <property type="entry name" value="KOW_KIN17"/>
</dbReference>
<keyword evidence="4" id="KW-1185">Reference proteome</keyword>
<dbReference type="Pfam" id="PF25092">
    <property type="entry name" value="SH3_KIN17_C"/>
    <property type="match status" value="1"/>
</dbReference>
<feature type="region of interest" description="Disordered" evidence="1">
    <location>
        <begin position="64"/>
        <end position="86"/>
    </location>
</feature>
<sequence length="252" mass="27846">MPPNGPRICKVEISPKGCFITYKGHRADEALLDNLQKKRHRAAIAYEDRQERDLLHQIDRAAHNRPLTSFPPPSPPPAPNPASQKVRFSLHPAPKGLQAPLLSKPFLFQLDSASDHSSPSHDIWISPGLVVKVTALNPHCKKKGVVRKVLHDSQIAVVERLDTSTSATFHVHQNDLQTVIPELGTLLRIVRGIHRSSTAQLLSIDTARFAAAVRLDAGPVLPSINYEDIFQRKAKGKPVLFPEFVLIGIKGK</sequence>
<dbReference type="PANTHER" id="PTHR12805:SF0">
    <property type="entry name" value="DNA_RNA-BINDING PROTEIN KIN17"/>
    <property type="match status" value="1"/>
</dbReference>
<dbReference type="AlphaFoldDB" id="A0A9D4UZ78"/>
<dbReference type="OrthoDB" id="411857at2759"/>
<reference evidence="3" key="1">
    <citation type="submission" date="2021-01" db="EMBL/GenBank/DDBJ databases">
        <title>Adiantum capillus-veneris genome.</title>
        <authorList>
            <person name="Fang Y."/>
            <person name="Liao Q."/>
        </authorList>
    </citation>
    <scope>NUCLEOTIDE SEQUENCE</scope>
    <source>
        <strain evidence="3">H3</strain>
        <tissue evidence="3">Leaf</tissue>
    </source>
</reference>
<evidence type="ECO:0000313" key="3">
    <source>
        <dbReference type="EMBL" id="KAI5076845.1"/>
    </source>
</evidence>
<organism evidence="3 4">
    <name type="scientific">Adiantum capillus-veneris</name>
    <name type="common">Maidenhair fern</name>
    <dbReference type="NCBI Taxonomy" id="13818"/>
    <lineage>
        <taxon>Eukaryota</taxon>
        <taxon>Viridiplantae</taxon>
        <taxon>Streptophyta</taxon>
        <taxon>Embryophyta</taxon>
        <taxon>Tracheophyta</taxon>
        <taxon>Polypodiopsida</taxon>
        <taxon>Polypodiidae</taxon>
        <taxon>Polypodiales</taxon>
        <taxon>Pteridineae</taxon>
        <taxon>Pteridaceae</taxon>
        <taxon>Vittarioideae</taxon>
        <taxon>Adiantum</taxon>
    </lineage>
</organism>
<comment type="caution">
    <text evidence="3">The sequence shown here is derived from an EMBL/GenBank/DDBJ whole genome shotgun (WGS) entry which is preliminary data.</text>
</comment>
<dbReference type="Proteomes" id="UP000886520">
    <property type="component" value="Chromosome 8"/>
</dbReference>
<name>A0A9D4UZ78_ADICA</name>
<dbReference type="Gene3D" id="2.30.30.140">
    <property type="match status" value="1"/>
</dbReference>
<dbReference type="EMBL" id="JABFUD020000008">
    <property type="protein sequence ID" value="KAI5076845.1"/>
    <property type="molecule type" value="Genomic_DNA"/>
</dbReference>
<dbReference type="GO" id="GO:0003690">
    <property type="term" value="F:double-stranded DNA binding"/>
    <property type="evidence" value="ECO:0007669"/>
    <property type="project" value="TreeGrafter"/>
</dbReference>